<evidence type="ECO:0000313" key="3">
    <source>
        <dbReference type="Proteomes" id="UP000030636"/>
    </source>
</evidence>
<feature type="transmembrane region" description="Helical" evidence="1">
    <location>
        <begin position="233"/>
        <end position="254"/>
    </location>
</feature>
<dbReference type="KEGG" id="bpsp:AH67_08345"/>
<feature type="transmembrane region" description="Helical" evidence="1">
    <location>
        <begin position="21"/>
        <end position="42"/>
    </location>
</feature>
<keyword evidence="3" id="KW-1185">Reference proteome</keyword>
<dbReference type="OrthoDB" id="81897at2"/>
<reference evidence="2 3" key="1">
    <citation type="journal article" date="2015" name="Genome Announc.">
        <title>Bifidobacterium pseudolongum Strain PV8-2, Isolated from a Stool Sample of an Anemic Kenyan Infant.</title>
        <authorList>
            <person name="Vazquez-Gutierrez P."/>
            <person name="Lacroix C."/>
            <person name="Chassard C."/>
            <person name="Klumpp J."/>
            <person name="Stevens M.J."/>
            <person name="Jans C."/>
        </authorList>
    </citation>
    <scope>NUCLEOTIDE SEQUENCE [LARGE SCALE GENOMIC DNA]</scope>
    <source>
        <strain evidence="2 3">PV8-2</strain>
    </source>
</reference>
<dbReference type="RefSeq" id="WP_039172690.1">
    <property type="nucleotide sequence ID" value="NZ_CP007457.1"/>
</dbReference>
<dbReference type="HOGENOM" id="CLU_074054_1_0_11"/>
<dbReference type="EMBL" id="CP007457">
    <property type="protein sequence ID" value="AIZ16905.1"/>
    <property type="molecule type" value="Genomic_DNA"/>
</dbReference>
<protein>
    <submittedName>
        <fullName evidence="2">ABC transporter permease</fullName>
    </submittedName>
</protein>
<keyword evidence="1" id="KW-0472">Membrane</keyword>
<organism evidence="2 3">
    <name type="scientific">Bifidobacterium pseudolongum PV8-2</name>
    <dbReference type="NCBI Taxonomy" id="1447715"/>
    <lineage>
        <taxon>Bacteria</taxon>
        <taxon>Bacillati</taxon>
        <taxon>Actinomycetota</taxon>
        <taxon>Actinomycetes</taxon>
        <taxon>Bifidobacteriales</taxon>
        <taxon>Bifidobacteriaceae</taxon>
        <taxon>Bifidobacterium</taxon>
    </lineage>
</organism>
<dbReference type="Proteomes" id="UP000030636">
    <property type="component" value="Chromosome"/>
</dbReference>
<dbReference type="STRING" id="1447715.AH67_08345"/>
<proteinExistence type="predicted"/>
<accession>A0A0A7ICE9</accession>
<feature type="transmembrane region" description="Helical" evidence="1">
    <location>
        <begin position="199"/>
        <end position="221"/>
    </location>
</feature>
<feature type="transmembrane region" description="Helical" evidence="1">
    <location>
        <begin position="91"/>
        <end position="112"/>
    </location>
</feature>
<sequence length="255" mass="28480">MMDEYAKYLEEKKAKPKGLSTFKLKVIGDVLMFLSAASMTLVPKFLGAPSTDDMGVLTVVVLCEAISWVAIPIYAWLLYTGFDRTRSWFKYGMRLFILALVCEVPYDMVTFGPDHLFDFRSQNPVFGLVVALVVMVLLDAVEDLKTGVRVTLSVLLVIIGLLWDVLLRVGQSQAILNIGSLTLGFCVIYYYLHRRENTMMLTAATLGAVSGIAPGFGVAFLHYRNGELGYRHFWTPWVFYAVYPAILLACACMAL</sequence>
<dbReference type="AlphaFoldDB" id="A0A0A7ICE9"/>
<feature type="transmembrane region" description="Helical" evidence="1">
    <location>
        <begin position="54"/>
        <end position="79"/>
    </location>
</feature>
<evidence type="ECO:0000313" key="2">
    <source>
        <dbReference type="EMBL" id="AIZ16905.1"/>
    </source>
</evidence>
<evidence type="ECO:0000256" key="1">
    <source>
        <dbReference type="SAM" id="Phobius"/>
    </source>
</evidence>
<gene>
    <name evidence="2" type="ORF">AH67_08345</name>
</gene>
<keyword evidence="1" id="KW-1133">Transmembrane helix</keyword>
<feature type="transmembrane region" description="Helical" evidence="1">
    <location>
        <begin position="173"/>
        <end position="192"/>
    </location>
</feature>
<keyword evidence="1" id="KW-0812">Transmembrane</keyword>
<feature type="transmembrane region" description="Helical" evidence="1">
    <location>
        <begin position="124"/>
        <end position="141"/>
    </location>
</feature>
<name>A0A0A7ICE9_9BIFI</name>
<feature type="transmembrane region" description="Helical" evidence="1">
    <location>
        <begin position="148"/>
        <end position="167"/>
    </location>
</feature>